<dbReference type="PROSITE" id="PS50011">
    <property type="entry name" value="PROTEIN_KINASE_DOM"/>
    <property type="match status" value="1"/>
</dbReference>
<accession>A0A409V963</accession>
<gene>
    <name evidence="2" type="ORF">CVT24_005746</name>
</gene>
<evidence type="ECO:0000259" key="1">
    <source>
        <dbReference type="PROSITE" id="PS50011"/>
    </source>
</evidence>
<dbReference type="InterPro" id="IPR001245">
    <property type="entry name" value="Ser-Thr/Tyr_kinase_cat_dom"/>
</dbReference>
<dbReference type="STRING" id="181874.A0A409V963"/>
<dbReference type="EMBL" id="NHTK01006129">
    <property type="protein sequence ID" value="PPQ63201.1"/>
    <property type="molecule type" value="Genomic_DNA"/>
</dbReference>
<dbReference type="SUPFAM" id="SSF56112">
    <property type="entry name" value="Protein kinase-like (PK-like)"/>
    <property type="match status" value="1"/>
</dbReference>
<feature type="domain" description="Protein kinase" evidence="1">
    <location>
        <begin position="1"/>
        <end position="385"/>
    </location>
</feature>
<dbReference type="Pfam" id="PF07714">
    <property type="entry name" value="PK_Tyr_Ser-Thr"/>
    <property type="match status" value="1"/>
</dbReference>
<dbReference type="PANTHER" id="PTHR23257">
    <property type="entry name" value="SERINE-THREONINE PROTEIN KINASE"/>
    <property type="match status" value="1"/>
</dbReference>
<keyword evidence="3" id="KW-1185">Reference proteome</keyword>
<sequence length="390" mass="43341">MLRILEASGDALNLAGSLSGVPLVGAAAILVQEIVKTCEDIKAHKKKARQLSNRCIEILNTINEQSEKLDSSELHQIIDQLIPFNIALSSQQREMNLAMRSDTAEIRELLYQVLTSPADRREVVQLQNAGIPIAERLMEAGQRELQLLRHGPQVDSLLDGEPIPRVSSPEPLPAETSRRYLEYQRGLINLHRETGIPPTVKILNNEVRRIGELAVAGGFWSDIWQGLWLDEQKVALKGLRNIRSSNPKAKQGEAQICDFGTAKLIEDVTEKSASQTLTAGGSARWLAPEVIKGEASSPTITADIYSYAMAVLELLTGKRPYADCKRDVMVIQNIVFEHKLPKRPDEDEVGWPLSDGLWGLMTRCWDREPSRRPSMADVTSRIESLTESGV</sequence>
<dbReference type="InterPro" id="IPR050167">
    <property type="entry name" value="Ser_Thr_protein_kinase"/>
</dbReference>
<dbReference type="InterPro" id="IPR000719">
    <property type="entry name" value="Prot_kinase_dom"/>
</dbReference>
<dbReference type="InterPro" id="IPR011009">
    <property type="entry name" value="Kinase-like_dom_sf"/>
</dbReference>
<reference evidence="2 3" key="1">
    <citation type="journal article" date="2018" name="Evol. Lett.">
        <title>Horizontal gene cluster transfer increased hallucinogenic mushroom diversity.</title>
        <authorList>
            <person name="Reynolds H.T."/>
            <person name="Vijayakumar V."/>
            <person name="Gluck-Thaler E."/>
            <person name="Korotkin H.B."/>
            <person name="Matheny P.B."/>
            <person name="Slot J.C."/>
        </authorList>
    </citation>
    <scope>NUCLEOTIDE SEQUENCE [LARGE SCALE GENOMIC DNA]</scope>
    <source>
        <strain evidence="2 3">2629</strain>
    </source>
</reference>
<dbReference type="GO" id="GO:0004672">
    <property type="term" value="F:protein kinase activity"/>
    <property type="evidence" value="ECO:0007669"/>
    <property type="project" value="InterPro"/>
</dbReference>
<proteinExistence type="predicted"/>
<dbReference type="GO" id="GO:0005524">
    <property type="term" value="F:ATP binding"/>
    <property type="evidence" value="ECO:0007669"/>
    <property type="project" value="InterPro"/>
</dbReference>
<dbReference type="Proteomes" id="UP000284842">
    <property type="component" value="Unassembled WGS sequence"/>
</dbReference>
<dbReference type="InParanoid" id="A0A409V963"/>
<evidence type="ECO:0000313" key="3">
    <source>
        <dbReference type="Proteomes" id="UP000284842"/>
    </source>
</evidence>
<dbReference type="Gene3D" id="1.10.510.10">
    <property type="entry name" value="Transferase(Phosphotransferase) domain 1"/>
    <property type="match status" value="1"/>
</dbReference>
<dbReference type="OrthoDB" id="5966500at2759"/>
<evidence type="ECO:0000313" key="2">
    <source>
        <dbReference type="EMBL" id="PPQ63201.1"/>
    </source>
</evidence>
<comment type="caution">
    <text evidence="2">The sequence shown here is derived from an EMBL/GenBank/DDBJ whole genome shotgun (WGS) entry which is preliminary data.</text>
</comment>
<dbReference type="CDD" id="cd21037">
    <property type="entry name" value="MLKL_NTD"/>
    <property type="match status" value="1"/>
</dbReference>
<protein>
    <recommendedName>
        <fullName evidence="1">Protein kinase domain-containing protein</fullName>
    </recommendedName>
</protein>
<dbReference type="InterPro" id="IPR059179">
    <property type="entry name" value="MLKL-like_MCAfunc"/>
</dbReference>
<organism evidence="2 3">
    <name type="scientific">Panaeolus cyanescens</name>
    <dbReference type="NCBI Taxonomy" id="181874"/>
    <lineage>
        <taxon>Eukaryota</taxon>
        <taxon>Fungi</taxon>
        <taxon>Dikarya</taxon>
        <taxon>Basidiomycota</taxon>
        <taxon>Agaricomycotina</taxon>
        <taxon>Agaricomycetes</taxon>
        <taxon>Agaricomycetidae</taxon>
        <taxon>Agaricales</taxon>
        <taxon>Agaricineae</taxon>
        <taxon>Galeropsidaceae</taxon>
        <taxon>Panaeolus</taxon>
    </lineage>
</organism>
<name>A0A409V963_9AGAR</name>
<dbReference type="AlphaFoldDB" id="A0A409V963"/>